<dbReference type="Proteomes" id="UP000199597">
    <property type="component" value="Chromosome I"/>
</dbReference>
<evidence type="ECO:0000313" key="2">
    <source>
        <dbReference type="Proteomes" id="UP000199597"/>
    </source>
</evidence>
<name>A0A1H1UQR5_9MICO</name>
<dbReference type="EMBL" id="LT629766">
    <property type="protein sequence ID" value="SDS74904.1"/>
    <property type="molecule type" value="Genomic_DNA"/>
</dbReference>
<protein>
    <submittedName>
        <fullName evidence="1">Uncharacterized protein</fullName>
    </submittedName>
</protein>
<sequence>MRGCDAEDISADDETEAFISGLRDSVHAGMTCARIMAAFGLPGTVFTPADIADQLNDGDFGYGIDTATAVEMVKSSAEWTRLRESLTVAGHEAIERAVEHISVNG</sequence>
<evidence type="ECO:0000313" key="1">
    <source>
        <dbReference type="EMBL" id="SDS74904.1"/>
    </source>
</evidence>
<proteinExistence type="predicted"/>
<reference evidence="2" key="1">
    <citation type="submission" date="2016-10" db="EMBL/GenBank/DDBJ databases">
        <authorList>
            <person name="Varghese N."/>
            <person name="Submissions S."/>
        </authorList>
    </citation>
    <scope>NUCLEOTIDE SEQUENCE [LARGE SCALE GENOMIC DNA]</scope>
    <source>
        <strain evidence="2">DSM 23676</strain>
    </source>
</reference>
<organism evidence="1 2">
    <name type="scientific">Brevibacterium siliguriense</name>
    <dbReference type="NCBI Taxonomy" id="1136497"/>
    <lineage>
        <taxon>Bacteria</taxon>
        <taxon>Bacillati</taxon>
        <taxon>Actinomycetota</taxon>
        <taxon>Actinomycetes</taxon>
        <taxon>Micrococcales</taxon>
        <taxon>Brevibacteriaceae</taxon>
        <taxon>Brevibacterium</taxon>
    </lineage>
</organism>
<dbReference type="RefSeq" id="WP_092014137.1">
    <property type="nucleotide sequence ID" value="NZ_LT629766.1"/>
</dbReference>
<gene>
    <name evidence="1" type="ORF">SAMN04489752_2416</name>
</gene>
<accession>A0A1H1UQR5</accession>
<keyword evidence="2" id="KW-1185">Reference proteome</keyword>
<dbReference type="AlphaFoldDB" id="A0A1H1UQR5"/>